<evidence type="ECO:0000313" key="2">
    <source>
        <dbReference type="Proteomes" id="UP000439903"/>
    </source>
</evidence>
<dbReference type="EMBL" id="WTPW01000674">
    <property type="protein sequence ID" value="KAF0489082.1"/>
    <property type="molecule type" value="Genomic_DNA"/>
</dbReference>
<comment type="caution">
    <text evidence="1">The sequence shown here is derived from an EMBL/GenBank/DDBJ whole genome shotgun (WGS) entry which is preliminary data.</text>
</comment>
<organism evidence="1 2">
    <name type="scientific">Gigaspora margarita</name>
    <dbReference type="NCBI Taxonomy" id="4874"/>
    <lineage>
        <taxon>Eukaryota</taxon>
        <taxon>Fungi</taxon>
        <taxon>Fungi incertae sedis</taxon>
        <taxon>Mucoromycota</taxon>
        <taxon>Glomeromycotina</taxon>
        <taxon>Glomeromycetes</taxon>
        <taxon>Diversisporales</taxon>
        <taxon>Gigasporaceae</taxon>
        <taxon>Gigaspora</taxon>
    </lineage>
</organism>
<protein>
    <submittedName>
        <fullName evidence="1">Uncharacterized protein</fullName>
    </submittedName>
</protein>
<sequence>MSANKQTNSRDSGVFFDLDFDLDINVGEKFSTPYSNYLGLNIPVKKSICKELDDESLFFIYPLEVVLPPKIPPDTNVPFSFYLGLDSQKTTKREHRRSKRITSFYFVDLNSSHNNDIRPMDETFTPKAG</sequence>
<dbReference type="OrthoDB" id="9970124at2759"/>
<name>A0A8H4AFL3_GIGMA</name>
<proteinExistence type="predicted"/>
<evidence type="ECO:0000313" key="1">
    <source>
        <dbReference type="EMBL" id="KAF0489082.1"/>
    </source>
</evidence>
<reference evidence="1 2" key="1">
    <citation type="journal article" date="2019" name="Environ. Microbiol.">
        <title>At the nexus of three kingdoms: the genome of the mycorrhizal fungus Gigaspora margarita provides insights into plant, endobacterial and fungal interactions.</title>
        <authorList>
            <person name="Venice F."/>
            <person name="Ghignone S."/>
            <person name="Salvioli di Fossalunga A."/>
            <person name="Amselem J."/>
            <person name="Novero M."/>
            <person name="Xianan X."/>
            <person name="Sedzielewska Toro K."/>
            <person name="Morin E."/>
            <person name="Lipzen A."/>
            <person name="Grigoriev I.V."/>
            <person name="Henrissat B."/>
            <person name="Martin F.M."/>
            <person name="Bonfante P."/>
        </authorList>
    </citation>
    <scope>NUCLEOTIDE SEQUENCE [LARGE SCALE GENOMIC DNA]</scope>
    <source>
        <strain evidence="1 2">BEG34</strain>
    </source>
</reference>
<keyword evidence="2" id="KW-1185">Reference proteome</keyword>
<gene>
    <name evidence="1" type="ORF">F8M41_022126</name>
</gene>
<dbReference type="AlphaFoldDB" id="A0A8H4AFL3"/>
<accession>A0A8H4AFL3</accession>
<dbReference type="Proteomes" id="UP000439903">
    <property type="component" value="Unassembled WGS sequence"/>
</dbReference>